<keyword evidence="10 12" id="KW-0472">Membrane</keyword>
<comment type="similarity">
    <text evidence="11">Belongs to the ELIP/psbS family.</text>
</comment>
<evidence type="ECO:0000256" key="1">
    <source>
        <dbReference type="ARBA" id="ARBA00004454"/>
    </source>
</evidence>
<sequence>MASTIAARAATSLQLVAPAQVGQLSSNSSIASAAPLLSARQRSCAAASTSGYALLTVTAIFGTGKRAAAKATRSVKSAAKGAAKLTKGGNVESGIFGTSGSTGFTKENEVFVGRVAMLGFAASLVGELVTGQGILNQLGYETGIPLNEIDPLIGFFLLFNVFIAIGALGDRGRFIDETKPALAKAVIQPGKGFKAALGLNEKGPVFGFTKANELFVGRMAQLGFVASLLGELLTGKGALAQLNIETGIPLSEIDPILGFFIVALGVAAISPASGKFITDDDLE</sequence>
<dbReference type="SUPFAM" id="SSF103511">
    <property type="entry name" value="Chlorophyll a-b binding protein"/>
    <property type="match status" value="2"/>
</dbReference>
<reference evidence="13 14" key="1">
    <citation type="journal article" date="2014" name="Nat. Commun.">
        <title>Klebsormidium flaccidum genome reveals primary factors for plant terrestrial adaptation.</title>
        <authorList>
            <person name="Hori K."/>
            <person name="Maruyama F."/>
            <person name="Fujisawa T."/>
            <person name="Togashi T."/>
            <person name="Yamamoto N."/>
            <person name="Seo M."/>
            <person name="Sato S."/>
            <person name="Yamada T."/>
            <person name="Mori H."/>
            <person name="Tajima N."/>
            <person name="Moriyama T."/>
            <person name="Ikeuchi M."/>
            <person name="Watanabe M."/>
            <person name="Wada H."/>
            <person name="Kobayashi K."/>
            <person name="Saito M."/>
            <person name="Masuda T."/>
            <person name="Sasaki-Sekimoto Y."/>
            <person name="Mashiguchi K."/>
            <person name="Awai K."/>
            <person name="Shimojima M."/>
            <person name="Masuda S."/>
            <person name="Iwai M."/>
            <person name="Nobusawa T."/>
            <person name="Narise T."/>
            <person name="Kondo S."/>
            <person name="Saito H."/>
            <person name="Sato R."/>
            <person name="Murakawa M."/>
            <person name="Ihara Y."/>
            <person name="Oshima-Yamada Y."/>
            <person name="Ohtaka K."/>
            <person name="Satoh M."/>
            <person name="Sonobe K."/>
            <person name="Ishii M."/>
            <person name="Ohtani R."/>
            <person name="Kanamori-Sato M."/>
            <person name="Honoki R."/>
            <person name="Miyazaki D."/>
            <person name="Mochizuki H."/>
            <person name="Umetsu J."/>
            <person name="Higashi K."/>
            <person name="Shibata D."/>
            <person name="Kamiya Y."/>
            <person name="Sato N."/>
            <person name="Nakamura Y."/>
            <person name="Tabata S."/>
            <person name="Ida S."/>
            <person name="Kurokawa K."/>
            <person name="Ohta H."/>
        </authorList>
    </citation>
    <scope>NUCLEOTIDE SEQUENCE [LARGE SCALE GENOMIC DNA]</scope>
    <source>
        <strain evidence="13 14">NIES-2285</strain>
    </source>
</reference>
<evidence type="ECO:0000256" key="3">
    <source>
        <dbReference type="ARBA" id="ARBA00022531"/>
    </source>
</evidence>
<keyword evidence="9" id="KW-0793">Thylakoid</keyword>
<keyword evidence="6" id="KW-0677">Repeat</keyword>
<keyword evidence="5 12" id="KW-0812">Transmembrane</keyword>
<evidence type="ECO:0000256" key="9">
    <source>
        <dbReference type="ARBA" id="ARBA00023078"/>
    </source>
</evidence>
<dbReference type="Gene3D" id="1.10.3460.10">
    <property type="entry name" value="Chlorophyll a/b binding protein domain"/>
    <property type="match status" value="2"/>
</dbReference>
<comment type="subcellular location">
    <subcellularLocation>
        <location evidence="1">Plastid</location>
        <location evidence="1">Chloroplast thylakoid membrane</location>
        <topology evidence="1">Multi-pass membrane protein</topology>
    </subcellularLocation>
</comment>
<name>A0A1Y1HY28_KLENI</name>
<feature type="transmembrane region" description="Helical" evidence="12">
    <location>
        <begin position="152"/>
        <end position="169"/>
    </location>
</feature>
<evidence type="ECO:0000256" key="5">
    <source>
        <dbReference type="ARBA" id="ARBA00022692"/>
    </source>
</evidence>
<dbReference type="STRING" id="105231.A0A1Y1HY28"/>
<dbReference type="OrthoDB" id="48883at2759"/>
<keyword evidence="2" id="KW-0150">Chloroplast</keyword>
<evidence type="ECO:0000313" key="14">
    <source>
        <dbReference type="Proteomes" id="UP000054558"/>
    </source>
</evidence>
<proteinExistence type="inferred from homology"/>
<evidence type="ECO:0000256" key="2">
    <source>
        <dbReference type="ARBA" id="ARBA00022528"/>
    </source>
</evidence>
<dbReference type="OMA" id="NAAQISW"/>
<dbReference type="Pfam" id="PF00504">
    <property type="entry name" value="Chloroa_b-bind"/>
    <property type="match status" value="1"/>
</dbReference>
<evidence type="ECO:0000256" key="10">
    <source>
        <dbReference type="ARBA" id="ARBA00023136"/>
    </source>
</evidence>
<evidence type="ECO:0000256" key="12">
    <source>
        <dbReference type="SAM" id="Phobius"/>
    </source>
</evidence>
<evidence type="ECO:0000313" key="13">
    <source>
        <dbReference type="EMBL" id="GAQ81861.1"/>
    </source>
</evidence>
<dbReference type="AlphaFoldDB" id="A0A1Y1HY28"/>
<organism evidence="13 14">
    <name type="scientific">Klebsormidium nitens</name>
    <name type="common">Green alga</name>
    <name type="synonym">Ulothrix nitens</name>
    <dbReference type="NCBI Taxonomy" id="105231"/>
    <lineage>
        <taxon>Eukaryota</taxon>
        <taxon>Viridiplantae</taxon>
        <taxon>Streptophyta</taxon>
        <taxon>Klebsormidiophyceae</taxon>
        <taxon>Klebsormidiales</taxon>
        <taxon>Klebsormidiaceae</taxon>
        <taxon>Klebsormidium</taxon>
    </lineage>
</organism>
<accession>A0A1Y1HY28</accession>
<evidence type="ECO:0000256" key="8">
    <source>
        <dbReference type="ARBA" id="ARBA00022989"/>
    </source>
</evidence>
<dbReference type="PANTHER" id="PTHR14154">
    <property type="entry name" value="UPF0041 BRAIN PROTEIN 44-RELATED"/>
    <property type="match status" value="1"/>
</dbReference>
<dbReference type="GO" id="GO:0015979">
    <property type="term" value="P:photosynthesis"/>
    <property type="evidence" value="ECO:0007669"/>
    <property type="project" value="UniProtKB-KW"/>
</dbReference>
<dbReference type="InterPro" id="IPR022796">
    <property type="entry name" value="Chloroa_b-bind"/>
</dbReference>
<dbReference type="GO" id="GO:0009535">
    <property type="term" value="C:chloroplast thylakoid membrane"/>
    <property type="evidence" value="ECO:0007669"/>
    <property type="project" value="UniProtKB-SubCell"/>
</dbReference>
<evidence type="ECO:0000256" key="11">
    <source>
        <dbReference type="ARBA" id="ARBA00037956"/>
    </source>
</evidence>
<dbReference type="Proteomes" id="UP000054558">
    <property type="component" value="Unassembled WGS sequence"/>
</dbReference>
<evidence type="ECO:0000256" key="4">
    <source>
        <dbReference type="ARBA" id="ARBA00022640"/>
    </source>
</evidence>
<keyword evidence="4" id="KW-0934">Plastid</keyword>
<evidence type="ECO:0000256" key="6">
    <source>
        <dbReference type="ARBA" id="ARBA00022737"/>
    </source>
</evidence>
<dbReference type="EMBL" id="DF237042">
    <property type="protein sequence ID" value="GAQ81861.1"/>
    <property type="molecule type" value="Genomic_DNA"/>
</dbReference>
<keyword evidence="7" id="KW-0809">Transit peptide</keyword>
<keyword evidence="3" id="KW-0602">Photosynthesis</keyword>
<keyword evidence="8 12" id="KW-1133">Transmembrane helix</keyword>
<gene>
    <name evidence="13" type="ORF">KFL_000930070</name>
</gene>
<keyword evidence="14" id="KW-1185">Reference proteome</keyword>
<protein>
    <submittedName>
        <fullName evidence="13">Photosystem II 22 kDa protein</fullName>
    </submittedName>
</protein>
<dbReference type="FunFam" id="1.10.3460.10:FF:000008">
    <property type="entry name" value="Photosystem II 22 kDa protein, chloroplastic"/>
    <property type="match status" value="1"/>
</dbReference>
<evidence type="ECO:0000256" key="7">
    <source>
        <dbReference type="ARBA" id="ARBA00022946"/>
    </source>
</evidence>